<dbReference type="eggNOG" id="COG4865">
    <property type="taxonomic scope" value="Bacteria"/>
</dbReference>
<dbReference type="InterPro" id="IPR036188">
    <property type="entry name" value="FAD/NAD-bd_sf"/>
</dbReference>
<keyword evidence="7" id="KW-1185">Reference proteome</keyword>
<dbReference type="PATRIC" id="fig|953739.5.peg.1225"/>
<dbReference type="HOGENOM" id="CLU_283124_0_0_11"/>
<proteinExistence type="predicted"/>
<evidence type="ECO:0000259" key="5">
    <source>
        <dbReference type="Pfam" id="PF13454"/>
    </source>
</evidence>
<organism evidence="6 7">
    <name type="scientific">Streptomyces venezuelae (strain ATCC 10712 / CBS 650.69 / DSM 40230 / JCM 4526 / NBRC 13096 / PD 04745)</name>
    <dbReference type="NCBI Taxonomy" id="953739"/>
    <lineage>
        <taxon>Bacteria</taxon>
        <taxon>Bacillati</taxon>
        <taxon>Actinomycetota</taxon>
        <taxon>Actinomycetes</taxon>
        <taxon>Kitasatosporales</taxon>
        <taxon>Streptomycetaceae</taxon>
        <taxon>Streptomyces</taxon>
    </lineage>
</organism>
<keyword evidence="2" id="KW-0413">Isomerase</keyword>
<reference evidence="6 7" key="1">
    <citation type="journal article" date="2011" name="BMC Genomics">
        <title>Genome-wide analysis of the role of GlnR in Streptomyces venezuelae provides new insights into global nitrogen regulation in actinomycetes.</title>
        <authorList>
            <person name="Pullan S.T."/>
            <person name="Bibb M.J."/>
            <person name="Merrick M."/>
        </authorList>
    </citation>
    <scope>NUCLEOTIDE SEQUENCE [LARGE SCALE GENOMIC DNA]</scope>
    <source>
        <strain evidence="7">ATCC 10712 / CBS 650.69 / DSM 40230 / JCM 4526 / NBRC 13096 / PD 04745</strain>
    </source>
</reference>
<dbReference type="RefSeq" id="WP_015037193.1">
    <property type="nucleotide sequence ID" value="NC_018750.1"/>
</dbReference>
<keyword evidence="1" id="KW-0846">Cobalamin</keyword>
<dbReference type="InterPro" id="IPR052189">
    <property type="entry name" value="L-asp_N-monooxygenase_NS-form"/>
</dbReference>
<evidence type="ECO:0000313" key="7">
    <source>
        <dbReference type="Proteomes" id="UP000006854"/>
    </source>
</evidence>
<evidence type="ECO:0000313" key="6">
    <source>
        <dbReference type="EMBL" id="CCA59298.1"/>
    </source>
</evidence>
<gene>
    <name evidence="6" type="ordered locus">SVEN_6012</name>
</gene>
<dbReference type="eggNOG" id="COG4529">
    <property type="taxonomic scope" value="Bacteria"/>
</dbReference>
<feature type="compositionally biased region" description="Pro residues" evidence="4">
    <location>
        <begin position="432"/>
        <end position="449"/>
    </location>
</feature>
<dbReference type="AlphaFoldDB" id="F2RC47"/>
<dbReference type="PANTHER" id="PTHR40254:SF1">
    <property type="entry name" value="BLR0577 PROTEIN"/>
    <property type="match status" value="1"/>
</dbReference>
<dbReference type="GO" id="GO:0031419">
    <property type="term" value="F:cobalamin binding"/>
    <property type="evidence" value="ECO:0007669"/>
    <property type="project" value="UniProtKB-KW"/>
</dbReference>
<dbReference type="Gene3D" id="3.20.20.240">
    <property type="entry name" value="Methylmalonyl-CoA mutase"/>
    <property type="match status" value="1"/>
</dbReference>
<dbReference type="Pfam" id="PF06368">
    <property type="entry name" value="Met_asp_mut_E"/>
    <property type="match status" value="1"/>
</dbReference>
<dbReference type="GO" id="GO:0050097">
    <property type="term" value="F:methylaspartate mutase activity"/>
    <property type="evidence" value="ECO:0007669"/>
    <property type="project" value="InterPro"/>
</dbReference>
<dbReference type="GO" id="GO:0019670">
    <property type="term" value="P:anaerobic L-glutamate catabolic process"/>
    <property type="evidence" value="ECO:0007669"/>
    <property type="project" value="InterPro"/>
</dbReference>
<dbReference type="EMBL" id="FR845719">
    <property type="protein sequence ID" value="CCA59298.1"/>
    <property type="molecule type" value="Genomic_DNA"/>
</dbReference>
<feature type="domain" description="FAD-dependent urate hydroxylase HpyO/Asp monooxygenase CreE-like FAD/NAD(P)-binding" evidence="5">
    <location>
        <begin position="454"/>
        <end position="624"/>
    </location>
</feature>
<dbReference type="SUPFAM" id="SSF51703">
    <property type="entry name" value="Cobalamin (vitamin B12)-dependent enzymes"/>
    <property type="match status" value="1"/>
</dbReference>
<dbReference type="SUPFAM" id="SSF51905">
    <property type="entry name" value="FAD/NAD(P)-binding domain"/>
    <property type="match status" value="1"/>
</dbReference>
<sequence length="1101" mass="116326">MTTSASPPLAPGDLGAFVQESAEAGELVVQPRMGMVGPEEMAGGVAAVAALPERTVATLTIDSYTRVGDHAAATAALRAGQPLNGFPLVSHGPRTTARVAAAAGRTTPVQVRHGSADPMAIFRTMAAAGLSASEGGPVSYCLPYGRTPLAESVAAWRDSVQFLTEESRAHGRRAHLESFGGCLLGQLCPPSMLVAVSVLECLFFVANGATSVSLSYAQQTHPAQDTGALTALRLLADEFLPPPVDRHIVLYTYMGVYPRTVPGARLLLRRSAELAVRGGAQRLIVKTETEAHRIPTVAENLTALRIAADAARTAPRRGTHPGARAAAEADTEETLAEARALVTAVLALSDDLGVALLKAFDRGLLDVPFCLHPDNRGAVRSTVAPDGRLQWTDLGALPLLTTSRRTIPMTSRQLSGMLGRVAREHDQAAAGNPPPDPAPRDSPAPPPAEPLRVAFVGMGPRGLSVLERLAARCAEKPPARPVEAFAVDPYEAGAGRIWRTDQSPWFLMNTPAREVTMFSGPADDGPHRPGAGPSLGEWWAQDDPAGAEPDGYAPRAVYGRYLTYVMRCVEETLPPSLTVHRVSARVICADRPRVEGDRDGVPHRLRLDRGDVLTVDRVVLATGHPVNELDEGQRDWTRFAAEHGTPARPLRYIAGGSAGEMPLASIPAGARVGILGMGLTFYDIVTELTLGRGGTFTEGCEGLLYLPSGKEPRILAGSRAGVPLLTRGVNQKSPEHRYRARLFTPERMAALRAESAPLDFESAVLPWLLAEVNLVLLATRIRQVHGPEAAEEFTERAVRALADRPDCKVLERLAAGHRVDARPLTGLDALARPFGGRRFGSPAEFHKVLTEWLRGDLFEARQGNADGPLKAAADVLRDVRQTIRTVVDFGGLTPASHRWFLAEFGPVAAMVSTGPPPLRSEQFLALLAAGVLEPVGPGARFSADPVEGRFAVESTQVENSWTPLDVVVDARVPGTDLAADRDPLIRCLMTDGEIRTFTNAGDGTEEFATGGLDCTDSPFHPVRADGSVDTSTHVLGIPSEFTRWFTQVGSGRPGPWGSFTRDADAIAAALTGAAGAGGGGGGVVGVAGAAAGTDGPPGGAR</sequence>
<evidence type="ECO:0000256" key="3">
    <source>
        <dbReference type="ARBA" id="ARBA00023285"/>
    </source>
</evidence>
<evidence type="ECO:0000256" key="1">
    <source>
        <dbReference type="ARBA" id="ARBA00022628"/>
    </source>
</evidence>
<dbReference type="InterPro" id="IPR038732">
    <property type="entry name" value="HpyO/CreE_NAD-binding"/>
</dbReference>
<protein>
    <recommendedName>
        <fullName evidence="5">FAD-dependent urate hydroxylase HpyO/Asp monooxygenase CreE-like FAD/NAD(P)-binding domain-containing protein</fullName>
    </recommendedName>
</protein>
<keyword evidence="3" id="KW-0170">Cobalt</keyword>
<dbReference type="Pfam" id="PF13454">
    <property type="entry name" value="NAD_binding_9"/>
    <property type="match status" value="1"/>
</dbReference>
<accession>F2RC47</accession>
<feature type="region of interest" description="Disordered" evidence="4">
    <location>
        <begin position="425"/>
        <end position="452"/>
    </location>
</feature>
<dbReference type="GeneID" id="51866555"/>
<name>F2RC47_STRVP</name>
<evidence type="ECO:0000256" key="2">
    <source>
        <dbReference type="ARBA" id="ARBA00023235"/>
    </source>
</evidence>
<dbReference type="Proteomes" id="UP000006854">
    <property type="component" value="Chromosome"/>
</dbReference>
<dbReference type="KEGG" id="sve:SVEN_6012"/>
<dbReference type="InterPro" id="IPR016176">
    <property type="entry name" value="Cbl-dep_enz_cat"/>
</dbReference>
<dbReference type="STRING" id="953739.SVEN_6012"/>
<dbReference type="InterPro" id="IPR006396">
    <property type="entry name" value="Glu_mut_E"/>
</dbReference>
<evidence type="ECO:0000256" key="4">
    <source>
        <dbReference type="SAM" id="MobiDB-lite"/>
    </source>
</evidence>
<dbReference type="PANTHER" id="PTHR40254">
    <property type="entry name" value="BLR0577 PROTEIN"/>
    <property type="match status" value="1"/>
</dbReference>